<gene>
    <name evidence="3" type="ORF">Cabys_4016</name>
    <name evidence="4" type="ORF">Calab_1115</name>
</gene>
<dbReference type="Gene3D" id="2.60.40.10">
    <property type="entry name" value="Immunoglobulins"/>
    <property type="match status" value="1"/>
</dbReference>
<dbReference type="AlphaFoldDB" id="H1XWG1"/>
<dbReference type="EMBL" id="CP018099">
    <property type="protein sequence ID" value="APF20761.1"/>
    <property type="molecule type" value="Genomic_DNA"/>
</dbReference>
<organism evidence="4 5">
    <name type="scientific">Caldithrix abyssi DSM 13497</name>
    <dbReference type="NCBI Taxonomy" id="880073"/>
    <lineage>
        <taxon>Bacteria</taxon>
        <taxon>Pseudomonadati</taxon>
        <taxon>Calditrichota</taxon>
        <taxon>Calditrichia</taxon>
        <taxon>Calditrichales</taxon>
        <taxon>Calditrichaceae</taxon>
        <taxon>Caldithrix</taxon>
    </lineage>
</organism>
<evidence type="ECO:0000259" key="2">
    <source>
        <dbReference type="Pfam" id="PF08308"/>
    </source>
</evidence>
<evidence type="ECO:0000313" key="6">
    <source>
        <dbReference type="Proteomes" id="UP000183868"/>
    </source>
</evidence>
<feature type="chain" id="PRO_5009695397" evidence="1">
    <location>
        <begin position="18"/>
        <end position="394"/>
    </location>
</feature>
<dbReference type="OrthoDB" id="6278496at2"/>
<dbReference type="Pfam" id="PF08308">
    <property type="entry name" value="PEGA"/>
    <property type="match status" value="2"/>
</dbReference>
<dbReference type="EMBL" id="CM001402">
    <property type="protein sequence ID" value="EHO40743.1"/>
    <property type="molecule type" value="Genomic_DNA"/>
</dbReference>
<feature type="domain" description="PEGA" evidence="2">
    <location>
        <begin position="109"/>
        <end position="175"/>
    </location>
</feature>
<dbReference type="KEGG" id="caby:Cabys_4016"/>
<dbReference type="STRING" id="880073.Cabys_4016"/>
<reference evidence="3 6" key="2">
    <citation type="submission" date="2016-11" db="EMBL/GenBank/DDBJ databases">
        <title>Genomic analysis of Caldithrix abyssi and proposal of a novel bacterial phylum Caldithrichaeota.</title>
        <authorList>
            <person name="Kublanov I."/>
            <person name="Sigalova O."/>
            <person name="Gavrilov S."/>
            <person name="Lebedinsky A."/>
            <person name="Ivanova N."/>
            <person name="Daum C."/>
            <person name="Reddy T."/>
            <person name="Klenk H.P."/>
            <person name="Goker M."/>
            <person name="Reva O."/>
            <person name="Miroshnichenko M."/>
            <person name="Kyprides N."/>
            <person name="Woyke T."/>
            <person name="Gelfand M."/>
        </authorList>
    </citation>
    <scope>NUCLEOTIDE SEQUENCE [LARGE SCALE GENOMIC DNA]</scope>
    <source>
        <strain evidence="3 6">LF13</strain>
    </source>
</reference>
<dbReference type="Proteomes" id="UP000183868">
    <property type="component" value="Chromosome"/>
</dbReference>
<sequence>MNLAVKFLFSGFLFLIACGVKQPVENADQSDVTGNIFVNSQPSGASIILDGTATGLVTPDTVKQVPVGNHVLRVFLDGYRAVQDSFVVTVKEAETAAILFELQKIITTVTLNIESDPAGAAIFVNDQNTGKVTPDTLIVEPGAHRITLVKNGFVVKDTLIASTEQEEVDVRLQLAIEQRVLFESFANVSCVPCVAATQNLLKFTHEHANSPYAIIEYFANWPSPNDPFYKVAPKDVDERVNFYGVQTLPTLKVKGTIGVDPNNYDEIVNKFNQSLLSQNTPLAISIEKQLVGAQLEVHVELFDYGNVLDNADLRLFVAIAEDSIHYDSPPGSNGIKDFEWVFRGFLTDRQGANLDNRAFTFSREWPANWQFAHSKIVAFVQNIKSKEILQTGIN</sequence>
<dbReference type="InterPro" id="IPR013783">
    <property type="entry name" value="Ig-like_fold"/>
</dbReference>
<reference evidence="4 5" key="1">
    <citation type="submission" date="2011-09" db="EMBL/GenBank/DDBJ databases">
        <title>The permanent draft genome of Caldithrix abyssi DSM 13497.</title>
        <authorList>
            <consortium name="US DOE Joint Genome Institute (JGI-PGF)"/>
            <person name="Lucas S."/>
            <person name="Han J."/>
            <person name="Lapidus A."/>
            <person name="Bruce D."/>
            <person name="Goodwin L."/>
            <person name="Pitluck S."/>
            <person name="Peters L."/>
            <person name="Kyrpides N."/>
            <person name="Mavromatis K."/>
            <person name="Ivanova N."/>
            <person name="Mikhailova N."/>
            <person name="Chertkov O."/>
            <person name="Detter J.C."/>
            <person name="Tapia R."/>
            <person name="Han C."/>
            <person name="Land M."/>
            <person name="Hauser L."/>
            <person name="Markowitz V."/>
            <person name="Cheng J.-F."/>
            <person name="Hugenholtz P."/>
            <person name="Woyke T."/>
            <person name="Wu D."/>
            <person name="Spring S."/>
            <person name="Brambilla E."/>
            <person name="Klenk H.-P."/>
            <person name="Eisen J.A."/>
        </authorList>
    </citation>
    <scope>NUCLEOTIDE SEQUENCE [LARGE SCALE GENOMIC DNA]</scope>
    <source>
        <strain evidence="4 5">DSM 13497</strain>
    </source>
</reference>
<evidence type="ECO:0000256" key="1">
    <source>
        <dbReference type="SAM" id="SignalP"/>
    </source>
</evidence>
<dbReference type="Proteomes" id="UP000004671">
    <property type="component" value="Chromosome"/>
</dbReference>
<dbReference type="eggNOG" id="COG1572">
    <property type="taxonomic scope" value="Bacteria"/>
</dbReference>
<dbReference type="PANTHER" id="PTHR36194:SF1">
    <property type="entry name" value="S-LAYER-LIKE PROTEIN"/>
    <property type="match status" value="1"/>
</dbReference>
<dbReference type="InterPro" id="IPR013229">
    <property type="entry name" value="PEGA"/>
</dbReference>
<dbReference type="RefSeq" id="WP_006927769.1">
    <property type="nucleotide sequence ID" value="NZ_CM001402.1"/>
</dbReference>
<evidence type="ECO:0000313" key="3">
    <source>
        <dbReference type="EMBL" id="APF20761.1"/>
    </source>
</evidence>
<dbReference type="Pfam" id="PF11551">
    <property type="entry name" value="Omp28"/>
    <property type="match status" value="1"/>
</dbReference>
<dbReference type="InterPro" id="IPR021615">
    <property type="entry name" value="Omp28"/>
</dbReference>
<proteinExistence type="predicted"/>
<keyword evidence="5" id="KW-1185">Reference proteome</keyword>
<feature type="signal peptide" evidence="1">
    <location>
        <begin position="1"/>
        <end position="17"/>
    </location>
</feature>
<dbReference type="HOGENOM" id="CLU_699578_0_0_0"/>
<dbReference type="PaxDb" id="880073-Calab_1115"/>
<feature type="domain" description="PEGA" evidence="2">
    <location>
        <begin position="34"/>
        <end position="104"/>
    </location>
</feature>
<dbReference type="PANTHER" id="PTHR36194">
    <property type="entry name" value="S-LAYER-LIKE PROTEIN"/>
    <property type="match status" value="1"/>
</dbReference>
<accession>H1XWG1</accession>
<protein>
    <submittedName>
        <fullName evidence="4">PEGA domain protein</fullName>
    </submittedName>
    <submittedName>
        <fullName evidence="3">PEGA domain-containing protein</fullName>
    </submittedName>
</protein>
<name>H1XWG1_CALAY</name>
<keyword evidence="1" id="KW-0732">Signal</keyword>
<evidence type="ECO:0000313" key="5">
    <source>
        <dbReference type="Proteomes" id="UP000004671"/>
    </source>
</evidence>
<dbReference type="PROSITE" id="PS51257">
    <property type="entry name" value="PROKAR_LIPOPROTEIN"/>
    <property type="match status" value="1"/>
</dbReference>
<evidence type="ECO:0000313" key="4">
    <source>
        <dbReference type="EMBL" id="EHO40743.1"/>
    </source>
</evidence>